<organism evidence="1 2">
    <name type="scientific">Popillia japonica</name>
    <name type="common">Japanese beetle</name>
    <dbReference type="NCBI Taxonomy" id="7064"/>
    <lineage>
        <taxon>Eukaryota</taxon>
        <taxon>Metazoa</taxon>
        <taxon>Ecdysozoa</taxon>
        <taxon>Arthropoda</taxon>
        <taxon>Hexapoda</taxon>
        <taxon>Insecta</taxon>
        <taxon>Pterygota</taxon>
        <taxon>Neoptera</taxon>
        <taxon>Endopterygota</taxon>
        <taxon>Coleoptera</taxon>
        <taxon>Polyphaga</taxon>
        <taxon>Scarabaeiformia</taxon>
        <taxon>Scarabaeidae</taxon>
        <taxon>Rutelinae</taxon>
        <taxon>Popillia</taxon>
    </lineage>
</organism>
<reference evidence="1 2" key="1">
    <citation type="journal article" date="2024" name="BMC Genomics">
        <title>De novo assembly and annotation of Popillia japonica's genome with initial clues to its potential as an invasive pest.</title>
        <authorList>
            <person name="Cucini C."/>
            <person name="Boschi S."/>
            <person name="Funari R."/>
            <person name="Cardaioli E."/>
            <person name="Iannotti N."/>
            <person name="Marturano G."/>
            <person name="Paoli F."/>
            <person name="Bruttini M."/>
            <person name="Carapelli A."/>
            <person name="Frati F."/>
            <person name="Nardi F."/>
        </authorList>
    </citation>
    <scope>NUCLEOTIDE SEQUENCE [LARGE SCALE GENOMIC DNA]</scope>
    <source>
        <strain evidence="1">DMR45628</strain>
    </source>
</reference>
<dbReference type="Proteomes" id="UP001458880">
    <property type="component" value="Unassembled WGS sequence"/>
</dbReference>
<sequence>MNIYERRISLVCSPYHKFSGKESLTSSQDFKHSVLESDKLRSLPAEQRIPLLHLKQDVPTRWNSTVIMIERLIEMKNVLTEALTALSRVADLLDEMEWNILLDCSQLLNPLKEVTEQLSGENYSTISMVIPLIKCMVHVIEQQLPTTAVGILLQSKLLTTVEKRFSLARNKIAAISTFLDPRFKHVPFDGLNDVKQWIQEEIAQDIQKNSPSTSRKSKTTC</sequence>
<proteinExistence type="predicted"/>
<dbReference type="SUPFAM" id="SSF53098">
    <property type="entry name" value="Ribonuclease H-like"/>
    <property type="match status" value="1"/>
</dbReference>
<evidence type="ECO:0000313" key="1">
    <source>
        <dbReference type="EMBL" id="KAK9744288.1"/>
    </source>
</evidence>
<protein>
    <submittedName>
        <fullName evidence="1">Uncharacterized protein</fullName>
    </submittedName>
</protein>
<gene>
    <name evidence="1" type="ORF">QE152_g7943</name>
</gene>
<evidence type="ECO:0000313" key="2">
    <source>
        <dbReference type="Proteomes" id="UP001458880"/>
    </source>
</evidence>
<keyword evidence="2" id="KW-1185">Reference proteome</keyword>
<dbReference type="GO" id="GO:0005634">
    <property type="term" value="C:nucleus"/>
    <property type="evidence" value="ECO:0007669"/>
    <property type="project" value="TreeGrafter"/>
</dbReference>
<dbReference type="EMBL" id="JASPKY010000060">
    <property type="protein sequence ID" value="KAK9744288.1"/>
    <property type="molecule type" value="Genomic_DNA"/>
</dbReference>
<dbReference type="GO" id="GO:0006357">
    <property type="term" value="P:regulation of transcription by RNA polymerase II"/>
    <property type="evidence" value="ECO:0007669"/>
    <property type="project" value="TreeGrafter"/>
</dbReference>
<dbReference type="AlphaFoldDB" id="A0AAW1MDF5"/>
<comment type="caution">
    <text evidence="1">The sequence shown here is derived from an EMBL/GenBank/DDBJ whole genome shotgun (WGS) entry which is preliminary data.</text>
</comment>
<dbReference type="InterPro" id="IPR052717">
    <property type="entry name" value="Vacuolar_transposase_reg"/>
</dbReference>
<name>A0AAW1MDF5_POPJA</name>
<dbReference type="PANTHER" id="PTHR46169:SF15">
    <property type="entry name" value="INNER CENTROMERE PROTEIN A-LIKE ISOFORM X1-RELATED"/>
    <property type="match status" value="1"/>
</dbReference>
<accession>A0AAW1MDF5</accession>
<dbReference type="PANTHER" id="PTHR46169">
    <property type="entry name" value="DNA REPLICATION-RELATED ELEMENT FACTOR, ISOFORM A"/>
    <property type="match status" value="1"/>
</dbReference>
<dbReference type="InterPro" id="IPR012337">
    <property type="entry name" value="RNaseH-like_sf"/>
</dbReference>